<feature type="domain" description="EF-hand" evidence="11">
    <location>
        <begin position="471"/>
        <end position="506"/>
    </location>
</feature>
<feature type="compositionally biased region" description="Low complexity" evidence="9">
    <location>
        <begin position="23"/>
        <end position="36"/>
    </location>
</feature>
<comment type="similarity">
    <text evidence="8">Belongs to the protein kinase superfamily. Ser/Thr protein kinase family. CDPK subfamily.</text>
</comment>
<proteinExistence type="inferred from homology"/>
<dbReference type="InterPro" id="IPR002048">
    <property type="entry name" value="EF_hand_dom"/>
</dbReference>
<dbReference type="PROSITE" id="PS50011">
    <property type="entry name" value="PROTEIN_KINASE_DOM"/>
    <property type="match status" value="1"/>
</dbReference>
<dbReference type="SMART" id="SM00220">
    <property type="entry name" value="S_TKc"/>
    <property type="match status" value="1"/>
</dbReference>
<evidence type="ECO:0000256" key="7">
    <source>
        <dbReference type="ARBA" id="ARBA00022840"/>
    </source>
</evidence>
<feature type="domain" description="Protein kinase" evidence="10">
    <location>
        <begin position="170"/>
        <end position="428"/>
    </location>
</feature>
<evidence type="ECO:0000256" key="4">
    <source>
        <dbReference type="ARBA" id="ARBA00022741"/>
    </source>
</evidence>
<evidence type="ECO:0000313" key="13">
    <source>
        <dbReference type="Proteomes" id="UP001642484"/>
    </source>
</evidence>
<dbReference type="InterPro" id="IPR011009">
    <property type="entry name" value="Kinase-like_dom_sf"/>
</dbReference>
<reference evidence="12 13" key="1">
    <citation type="submission" date="2024-02" db="EMBL/GenBank/DDBJ databases">
        <authorList>
            <person name="Chen Y."/>
            <person name="Shah S."/>
            <person name="Dougan E. K."/>
            <person name="Thang M."/>
            <person name="Chan C."/>
        </authorList>
    </citation>
    <scope>NUCLEOTIDE SEQUENCE [LARGE SCALE GENOMIC DNA]</scope>
</reference>
<dbReference type="Gene3D" id="1.10.510.10">
    <property type="entry name" value="Transferase(Phosphotransferase) domain 1"/>
    <property type="match status" value="1"/>
</dbReference>
<evidence type="ECO:0000256" key="3">
    <source>
        <dbReference type="ARBA" id="ARBA00022679"/>
    </source>
</evidence>
<keyword evidence="6" id="KW-0106">Calcium</keyword>
<feature type="compositionally biased region" description="Polar residues" evidence="9">
    <location>
        <begin position="764"/>
        <end position="784"/>
    </location>
</feature>
<dbReference type="InterPro" id="IPR050205">
    <property type="entry name" value="CDPK_Ser/Thr_kinases"/>
</dbReference>
<keyword evidence="5" id="KW-0418">Kinase</keyword>
<dbReference type="CDD" id="cd05117">
    <property type="entry name" value="STKc_CAMK"/>
    <property type="match status" value="1"/>
</dbReference>
<feature type="domain" description="EF-hand" evidence="11">
    <location>
        <begin position="577"/>
        <end position="612"/>
    </location>
</feature>
<feature type="compositionally biased region" description="Polar residues" evidence="9">
    <location>
        <begin position="1"/>
        <end position="16"/>
    </location>
</feature>
<evidence type="ECO:0000256" key="1">
    <source>
        <dbReference type="ARBA" id="ARBA00001946"/>
    </source>
</evidence>
<feature type="region of interest" description="Disordered" evidence="9">
    <location>
        <begin position="646"/>
        <end position="695"/>
    </location>
</feature>
<dbReference type="InterPro" id="IPR018247">
    <property type="entry name" value="EF_Hand_1_Ca_BS"/>
</dbReference>
<evidence type="ECO:0000256" key="2">
    <source>
        <dbReference type="ARBA" id="ARBA00022527"/>
    </source>
</evidence>
<evidence type="ECO:0000256" key="5">
    <source>
        <dbReference type="ARBA" id="ARBA00022777"/>
    </source>
</evidence>
<dbReference type="InterPro" id="IPR008271">
    <property type="entry name" value="Ser/Thr_kinase_AS"/>
</dbReference>
<accession>A0ABP0KS00</accession>
<dbReference type="SUPFAM" id="SSF47473">
    <property type="entry name" value="EF-hand"/>
    <property type="match status" value="1"/>
</dbReference>
<dbReference type="Pfam" id="PF00069">
    <property type="entry name" value="Pkinase"/>
    <property type="match status" value="1"/>
</dbReference>
<keyword evidence="13" id="KW-1185">Reference proteome</keyword>
<dbReference type="Proteomes" id="UP001642484">
    <property type="component" value="Unassembled WGS sequence"/>
</dbReference>
<dbReference type="PROSITE" id="PS00108">
    <property type="entry name" value="PROTEIN_KINASE_ST"/>
    <property type="match status" value="1"/>
</dbReference>
<organism evidence="12 13">
    <name type="scientific">Durusdinium trenchii</name>
    <dbReference type="NCBI Taxonomy" id="1381693"/>
    <lineage>
        <taxon>Eukaryota</taxon>
        <taxon>Sar</taxon>
        <taxon>Alveolata</taxon>
        <taxon>Dinophyceae</taxon>
        <taxon>Suessiales</taxon>
        <taxon>Symbiodiniaceae</taxon>
        <taxon>Durusdinium</taxon>
    </lineage>
</organism>
<feature type="region of interest" description="Disordered" evidence="9">
    <location>
        <begin position="1"/>
        <end position="36"/>
    </location>
</feature>
<keyword evidence="4" id="KW-0547">Nucleotide-binding</keyword>
<evidence type="ECO:0000256" key="9">
    <source>
        <dbReference type="SAM" id="MobiDB-lite"/>
    </source>
</evidence>
<keyword evidence="3" id="KW-0808">Transferase</keyword>
<dbReference type="InterPro" id="IPR000719">
    <property type="entry name" value="Prot_kinase_dom"/>
</dbReference>
<evidence type="ECO:0000259" key="11">
    <source>
        <dbReference type="PROSITE" id="PS50222"/>
    </source>
</evidence>
<feature type="region of interest" description="Disordered" evidence="9">
    <location>
        <begin position="764"/>
        <end position="802"/>
    </location>
</feature>
<keyword evidence="7" id="KW-0067">ATP-binding</keyword>
<dbReference type="Gene3D" id="3.30.200.20">
    <property type="entry name" value="Phosphorylase Kinase, domain 1"/>
    <property type="match status" value="1"/>
</dbReference>
<evidence type="ECO:0000256" key="8">
    <source>
        <dbReference type="ARBA" id="ARBA00024334"/>
    </source>
</evidence>
<dbReference type="InterPro" id="IPR011992">
    <property type="entry name" value="EF-hand-dom_pair"/>
</dbReference>
<dbReference type="PROSITE" id="PS00018">
    <property type="entry name" value="EF_HAND_1"/>
    <property type="match status" value="3"/>
</dbReference>
<protein>
    <submittedName>
        <fullName evidence="12">Uncharacterized protein</fullName>
    </submittedName>
</protein>
<dbReference type="Gene3D" id="1.10.238.10">
    <property type="entry name" value="EF-hand"/>
    <property type="match status" value="2"/>
</dbReference>
<sequence length="802" mass="89910">MASRASTGVSSASRGTVTDRRTQGQNRTTRNTTNLRTSAQFLETELTEETSGQLTRSQGFWRWLKRLRRRVYKGLRHEVRNCCGKTVTGRTMYFVATNHPDQVRESLWRALQNLREEWFSAQGGGEYVRRGRQRRRQGVHLAGKRSGAEGPGFGIHCFIINNPGFIEDFYTIEEEVNAGGSAQVFRAVEIATKAHRAIKRIAKKSAGEIARVVQEVAIMKTLDHPNIIKLFETFEDDEYLYLVLEYCGGGDVLDRIISDGAMDELSSSMVIRGMLATLNYLNANGYVHRDIKPENIMYKESKDDQMVSQLRLVDFGYSCRSPEEGKALRTKVGSPYYVAPEVLAGSYGKECDVWSLGAVCFMLVAGIPPFFGETDAQTLRMVKEGRFVFQASQWGGVSKGCKHFIKRCLDVDFAKRLTVIEGLEHPWLKNKFHERVAHIRDETVERLVNFSQDHNLRRAAMLAVAFHMDAEDVKLLLDLFRGLDLNGDGLLTTDEFTSGVRSLGVDSELLQQMMRCLDADHSGVIDYTEFLAATLEAPMFIENHAVMLRAFRSFDQDDSGGLTAEEVAETIDMEGPQQFMEMQRIFEEVDTNRDGVMDYAEFYAMLKAESKEVVAFKVNRPEEEDGSIGSFPQGEEPMSPKAVKFTADEDEKSDSENDQSDTEGSDADDVDAESKSDSQSAGSKDEDIDPHNLGRPTLCPILGSVRRNLEDLQSCSSWTQPTLLSKTGRLLHDRGGGQPRWFGTRLRGFATKAHCAITLTAKKSTQADTSNNYTVDDSHATSWPNLDGDADADSKHKEWENS</sequence>
<dbReference type="Pfam" id="PF13499">
    <property type="entry name" value="EF-hand_7"/>
    <property type="match status" value="2"/>
</dbReference>
<evidence type="ECO:0000259" key="10">
    <source>
        <dbReference type="PROSITE" id="PS50011"/>
    </source>
</evidence>
<dbReference type="SUPFAM" id="SSF56112">
    <property type="entry name" value="Protein kinase-like (PK-like)"/>
    <property type="match status" value="1"/>
</dbReference>
<dbReference type="SMART" id="SM00054">
    <property type="entry name" value="EFh"/>
    <property type="match status" value="4"/>
</dbReference>
<feature type="compositionally biased region" description="Acidic residues" evidence="9">
    <location>
        <begin position="648"/>
        <end position="671"/>
    </location>
</feature>
<evidence type="ECO:0000256" key="6">
    <source>
        <dbReference type="ARBA" id="ARBA00022837"/>
    </source>
</evidence>
<name>A0ABP0KS00_9DINO</name>
<feature type="domain" description="EF-hand" evidence="11">
    <location>
        <begin position="507"/>
        <end position="540"/>
    </location>
</feature>
<dbReference type="CDD" id="cd00051">
    <property type="entry name" value="EFh"/>
    <property type="match status" value="1"/>
</dbReference>
<feature type="compositionally biased region" description="Basic and acidic residues" evidence="9">
    <location>
        <begin position="683"/>
        <end position="692"/>
    </location>
</feature>
<comment type="caution">
    <text evidence="12">The sequence shown here is derived from an EMBL/GenBank/DDBJ whole genome shotgun (WGS) entry which is preliminary data.</text>
</comment>
<feature type="region of interest" description="Disordered" evidence="9">
    <location>
        <begin position="621"/>
        <end position="640"/>
    </location>
</feature>
<comment type="cofactor">
    <cofactor evidence="1">
        <name>Mg(2+)</name>
        <dbReference type="ChEBI" id="CHEBI:18420"/>
    </cofactor>
</comment>
<dbReference type="EMBL" id="CAXAMN010009446">
    <property type="protein sequence ID" value="CAK9028704.1"/>
    <property type="molecule type" value="Genomic_DNA"/>
</dbReference>
<feature type="compositionally biased region" description="Basic and acidic residues" evidence="9">
    <location>
        <begin position="792"/>
        <end position="802"/>
    </location>
</feature>
<keyword evidence="2" id="KW-0723">Serine/threonine-protein kinase</keyword>
<dbReference type="PANTHER" id="PTHR24349">
    <property type="entry name" value="SERINE/THREONINE-PROTEIN KINASE"/>
    <property type="match status" value="1"/>
</dbReference>
<evidence type="ECO:0000313" key="12">
    <source>
        <dbReference type="EMBL" id="CAK9028704.1"/>
    </source>
</evidence>
<gene>
    <name evidence="12" type="ORF">CCMP2556_LOCUS17200</name>
</gene>
<dbReference type="PROSITE" id="PS50222">
    <property type="entry name" value="EF_HAND_2"/>
    <property type="match status" value="3"/>
</dbReference>